<dbReference type="Proteomes" id="UP000215335">
    <property type="component" value="Unassembled WGS sequence"/>
</dbReference>
<sequence length="181" mass="20876">MTSTTPRRLGLAILGVNVNMCVRMLHCTTEGSTYNSKYNCSDVRSNSANSEEYVGGDWREIKPASSWRTFLWFSQCIVAPRSWRINLEADEPEPASQFAQRDKKIPQPIRARSLRNKPLRISQSPTCMPVPIRHYKTLTVMPTSDPYDEEVVRNYDRMLHERCPSSSQMKELLRSVLIRIP</sequence>
<evidence type="ECO:0000313" key="1">
    <source>
        <dbReference type="EMBL" id="OXU25986.1"/>
    </source>
</evidence>
<evidence type="ECO:0000313" key="2">
    <source>
        <dbReference type="Proteomes" id="UP000215335"/>
    </source>
</evidence>
<proteinExistence type="predicted"/>
<dbReference type="EMBL" id="NNAY01000905">
    <property type="protein sequence ID" value="OXU25986.1"/>
    <property type="molecule type" value="Genomic_DNA"/>
</dbReference>
<gene>
    <name evidence="1" type="ORF">TSAR_010810</name>
</gene>
<name>A0A232F578_9HYME</name>
<organism evidence="1 2">
    <name type="scientific">Trichomalopsis sarcophagae</name>
    <dbReference type="NCBI Taxonomy" id="543379"/>
    <lineage>
        <taxon>Eukaryota</taxon>
        <taxon>Metazoa</taxon>
        <taxon>Ecdysozoa</taxon>
        <taxon>Arthropoda</taxon>
        <taxon>Hexapoda</taxon>
        <taxon>Insecta</taxon>
        <taxon>Pterygota</taxon>
        <taxon>Neoptera</taxon>
        <taxon>Endopterygota</taxon>
        <taxon>Hymenoptera</taxon>
        <taxon>Apocrita</taxon>
        <taxon>Proctotrupomorpha</taxon>
        <taxon>Chalcidoidea</taxon>
        <taxon>Pteromalidae</taxon>
        <taxon>Pteromalinae</taxon>
        <taxon>Trichomalopsis</taxon>
    </lineage>
</organism>
<comment type="caution">
    <text evidence="1">The sequence shown here is derived from an EMBL/GenBank/DDBJ whole genome shotgun (WGS) entry which is preliminary data.</text>
</comment>
<accession>A0A232F578</accession>
<dbReference type="AlphaFoldDB" id="A0A232F578"/>
<keyword evidence="2" id="KW-1185">Reference proteome</keyword>
<protein>
    <submittedName>
        <fullName evidence="1">Uncharacterized protein</fullName>
    </submittedName>
</protein>
<reference evidence="1 2" key="1">
    <citation type="journal article" date="2017" name="Curr. Biol.">
        <title>The Evolution of Venom by Co-option of Single-Copy Genes.</title>
        <authorList>
            <person name="Martinson E.O."/>
            <person name="Mrinalini"/>
            <person name="Kelkar Y.D."/>
            <person name="Chang C.H."/>
            <person name="Werren J.H."/>
        </authorList>
    </citation>
    <scope>NUCLEOTIDE SEQUENCE [LARGE SCALE GENOMIC DNA]</scope>
    <source>
        <strain evidence="1 2">Alberta</strain>
        <tissue evidence="1">Whole body</tissue>
    </source>
</reference>